<dbReference type="EC" id="1.17.7.3" evidence="7"/>
<evidence type="ECO:0000256" key="4">
    <source>
        <dbReference type="ARBA" id="ARBA00023004"/>
    </source>
</evidence>
<dbReference type="PANTHER" id="PTHR30454:SF0">
    <property type="entry name" value="4-HYDROXY-3-METHYLBUT-2-EN-1-YL DIPHOSPHATE SYNTHASE (FERREDOXIN), CHLOROPLASTIC"/>
    <property type="match status" value="1"/>
</dbReference>
<comment type="pathway">
    <text evidence="7">Isoprenoid biosynthesis; isopentenyl diphosphate biosynthesis via DXP pathway; isopentenyl diphosphate from 1-deoxy-D-xylulose 5-phosphate: step 5/6.</text>
</comment>
<dbReference type="InterPro" id="IPR016425">
    <property type="entry name" value="IspG_bac"/>
</dbReference>
<keyword evidence="6 7" id="KW-0414">Isoprene biosynthesis</keyword>
<dbReference type="InterPro" id="IPR004588">
    <property type="entry name" value="IspG_bac-typ"/>
</dbReference>
<proteinExistence type="inferred from homology"/>
<keyword evidence="3 7" id="KW-0560">Oxidoreductase</keyword>
<dbReference type="GO" id="GO:0019288">
    <property type="term" value="P:isopentenyl diphosphate biosynthetic process, methylerythritol 4-phosphate pathway"/>
    <property type="evidence" value="ECO:0007669"/>
    <property type="project" value="UniProtKB-UniRule"/>
</dbReference>
<dbReference type="InterPro" id="IPR058579">
    <property type="entry name" value="IspG_C"/>
</dbReference>
<dbReference type="Proteomes" id="UP000008457">
    <property type="component" value="Chromosome"/>
</dbReference>
<dbReference type="Pfam" id="PF26540">
    <property type="entry name" value="GcpE_C"/>
    <property type="match status" value="1"/>
</dbReference>
<keyword evidence="1 7" id="KW-0004">4Fe-4S</keyword>
<dbReference type="HAMAP" id="MF_00159">
    <property type="entry name" value="IspG"/>
    <property type="match status" value="1"/>
</dbReference>
<sequence>MKRNKTKPVKIGDRYIGGGYPITVQSMTNTDTSDVDATVCQILALEEAGCDIIRVSVPDMLSAHALKAIKQRIHIPLVADIHFDYRLAIAAIDNGADKLRINPGNIGSAERVKVVVDAAKEHNVPIRIGVNSGSLERDILAKYEGRTSEALVESAVNNVKLLEDMGFYDIVISIKSSDVMDTIEAYRLISQQVDYPLHVGVTEAGTVWSGTIKSCVGIGTLLAEGIGDTLRVSLTGDPVEEVRVGIAVLKALGFRKEGVEIISCPTCARCNIDLIEIANEVERRTQYIKKPLKVAVMGCAVNGPGEASAADVGIAGGKGEGLLFKNGNIVKKVPQDKLVDALMEAIKDLL</sequence>
<dbReference type="GO" id="GO:0016114">
    <property type="term" value="P:terpenoid biosynthetic process"/>
    <property type="evidence" value="ECO:0007669"/>
    <property type="project" value="InterPro"/>
</dbReference>
<dbReference type="GO" id="GO:0005506">
    <property type="term" value="F:iron ion binding"/>
    <property type="evidence" value="ECO:0007669"/>
    <property type="project" value="InterPro"/>
</dbReference>
<dbReference type="FunFam" id="3.20.20.20:FF:000001">
    <property type="entry name" value="4-hydroxy-3-methylbut-2-en-1-yl diphosphate synthase (flavodoxin)"/>
    <property type="match status" value="1"/>
</dbReference>
<evidence type="ECO:0000259" key="8">
    <source>
        <dbReference type="Pfam" id="PF04551"/>
    </source>
</evidence>
<keyword evidence="5 7" id="KW-0411">Iron-sulfur</keyword>
<dbReference type="GO" id="GO:0046429">
    <property type="term" value="F:4-hydroxy-3-methylbut-2-en-1-yl diphosphate synthase activity (ferredoxin)"/>
    <property type="evidence" value="ECO:0007669"/>
    <property type="project" value="UniProtKB-UniRule"/>
</dbReference>
<evidence type="ECO:0000256" key="1">
    <source>
        <dbReference type="ARBA" id="ARBA00022485"/>
    </source>
</evidence>
<feature type="domain" description="IspG TIM-barrel" evidence="8">
    <location>
        <begin position="6"/>
        <end position="245"/>
    </location>
</feature>
<comment type="similarity">
    <text evidence="7">Belongs to the IspG family.</text>
</comment>
<dbReference type="EMBL" id="CP002360">
    <property type="protein sequence ID" value="AEE97081.1"/>
    <property type="molecule type" value="Genomic_DNA"/>
</dbReference>
<reference evidence="10 11" key="2">
    <citation type="journal article" date="2011" name="Stand. Genomic Sci.">
        <title>Complete genome sequence of Mahella australiensis type strain (50-1 BON).</title>
        <authorList>
            <person name="Sikorski J."/>
            <person name="Teshima H."/>
            <person name="Nolan M."/>
            <person name="Lucas S."/>
            <person name="Hammon N."/>
            <person name="Deshpande S."/>
            <person name="Cheng J.F."/>
            <person name="Pitluck S."/>
            <person name="Liolios K."/>
            <person name="Pagani I."/>
            <person name="Ivanova N."/>
            <person name="Huntemann M."/>
            <person name="Mavromatis K."/>
            <person name="Ovchinikova G."/>
            <person name="Pati A."/>
            <person name="Tapia R."/>
            <person name="Han C."/>
            <person name="Goodwin L."/>
            <person name="Chen A."/>
            <person name="Palaniappan K."/>
            <person name="Land M."/>
            <person name="Hauser L."/>
            <person name="Ngatchou-Djao O.D."/>
            <person name="Rohde M."/>
            <person name="Pukall R."/>
            <person name="Spring S."/>
            <person name="Abt B."/>
            <person name="Goker M."/>
            <person name="Detter J.C."/>
            <person name="Woyke T."/>
            <person name="Bristow J."/>
            <person name="Markowitz V."/>
            <person name="Hugenholtz P."/>
            <person name="Eisen J.A."/>
            <person name="Kyrpides N.C."/>
            <person name="Klenk H.P."/>
            <person name="Lapidus A."/>
        </authorList>
    </citation>
    <scope>NUCLEOTIDE SEQUENCE [LARGE SCALE GENOMIC DNA]</scope>
    <source>
        <strain evidence="11">DSM 15567 / CIP 107919 / 50-1 BON</strain>
    </source>
</reference>
<dbReference type="Gene3D" id="3.20.20.20">
    <property type="entry name" value="Dihydropteroate synthase-like"/>
    <property type="match status" value="1"/>
</dbReference>
<feature type="binding site" evidence="7">
    <location>
        <position position="267"/>
    </location>
    <ligand>
        <name>[4Fe-4S] cluster</name>
        <dbReference type="ChEBI" id="CHEBI:49883"/>
    </ligand>
</feature>
<dbReference type="HOGENOM" id="CLU_042258_0_0_9"/>
<evidence type="ECO:0000256" key="3">
    <source>
        <dbReference type="ARBA" id="ARBA00023002"/>
    </source>
</evidence>
<evidence type="ECO:0000256" key="2">
    <source>
        <dbReference type="ARBA" id="ARBA00022723"/>
    </source>
</evidence>
<feature type="binding site" evidence="7">
    <location>
        <position position="306"/>
    </location>
    <ligand>
        <name>[4Fe-4S] cluster</name>
        <dbReference type="ChEBI" id="CHEBI:49883"/>
    </ligand>
</feature>
<evidence type="ECO:0000256" key="5">
    <source>
        <dbReference type="ARBA" id="ARBA00023014"/>
    </source>
</evidence>
<feature type="domain" description="IspG C-terminal" evidence="9">
    <location>
        <begin position="260"/>
        <end position="347"/>
    </location>
</feature>
<dbReference type="KEGG" id="mas:Mahau_1905"/>
<dbReference type="Pfam" id="PF04551">
    <property type="entry name" value="GcpE"/>
    <property type="match status" value="1"/>
</dbReference>
<keyword evidence="4 7" id="KW-0408">Iron</keyword>
<reference evidence="11" key="1">
    <citation type="submission" date="2010-11" db="EMBL/GenBank/DDBJ databases">
        <title>The complete genome of Mahella australiensis DSM 15567.</title>
        <authorList>
            <consortium name="US DOE Joint Genome Institute (JGI-PGF)"/>
            <person name="Lucas S."/>
            <person name="Copeland A."/>
            <person name="Lapidus A."/>
            <person name="Bruce D."/>
            <person name="Goodwin L."/>
            <person name="Pitluck S."/>
            <person name="Kyrpides N."/>
            <person name="Mavromatis K."/>
            <person name="Pagani I."/>
            <person name="Ivanova N."/>
            <person name="Teshima H."/>
            <person name="Brettin T."/>
            <person name="Detter J.C."/>
            <person name="Han C."/>
            <person name="Tapia R."/>
            <person name="Land M."/>
            <person name="Hauser L."/>
            <person name="Markowitz V."/>
            <person name="Cheng J.-F."/>
            <person name="Hugenholtz P."/>
            <person name="Woyke T."/>
            <person name="Wu D."/>
            <person name="Spring S."/>
            <person name="Pukall R."/>
            <person name="Steenblock K."/>
            <person name="Schneider S."/>
            <person name="Klenk H.-P."/>
            <person name="Eisen J.A."/>
        </authorList>
    </citation>
    <scope>NUCLEOTIDE SEQUENCE [LARGE SCALE GENOMIC DNA]</scope>
    <source>
        <strain evidence="11">DSM 15567 / CIP 107919 / 50-1 BON</strain>
    </source>
</reference>
<dbReference type="eggNOG" id="COG0821">
    <property type="taxonomic scope" value="Bacteria"/>
</dbReference>
<keyword evidence="2 7" id="KW-0479">Metal-binding</keyword>
<protein>
    <recommendedName>
        <fullName evidence="7">4-hydroxy-3-methylbut-2-en-1-yl diphosphate synthase (flavodoxin)</fullName>
        <ecNumber evidence="7">1.17.7.3</ecNumber>
    </recommendedName>
    <alternativeName>
        <fullName evidence="7">1-hydroxy-2-methyl-2-(E)-butenyl 4-diphosphate synthase</fullName>
    </alternativeName>
</protein>
<evidence type="ECO:0000313" key="11">
    <source>
        <dbReference type="Proteomes" id="UP000008457"/>
    </source>
</evidence>
<dbReference type="PIRSF" id="PIRSF004640">
    <property type="entry name" value="IspG"/>
    <property type="match status" value="1"/>
</dbReference>
<dbReference type="SUPFAM" id="SSF56014">
    <property type="entry name" value="Nitrite and sulphite reductase 4Fe-4S domain-like"/>
    <property type="match status" value="1"/>
</dbReference>
<comment type="cofactor">
    <cofactor evidence="7">
        <name>[4Fe-4S] cluster</name>
        <dbReference type="ChEBI" id="CHEBI:49883"/>
    </cofactor>
    <text evidence="7">Binds 1 [4Fe-4S] cluster.</text>
</comment>
<dbReference type="Gene3D" id="3.30.413.10">
    <property type="entry name" value="Sulfite Reductase Hemoprotein, domain 1"/>
    <property type="match status" value="1"/>
</dbReference>
<dbReference type="GO" id="GO:0141197">
    <property type="term" value="F:4-hydroxy-3-methylbut-2-enyl-diphosphate synthase activity (flavodoxin)"/>
    <property type="evidence" value="ECO:0007669"/>
    <property type="project" value="UniProtKB-EC"/>
</dbReference>
<organism evidence="10 11">
    <name type="scientific">Mahella australiensis (strain DSM 15567 / CIP 107919 / 50-1 BON)</name>
    <dbReference type="NCBI Taxonomy" id="697281"/>
    <lineage>
        <taxon>Bacteria</taxon>
        <taxon>Bacillati</taxon>
        <taxon>Bacillota</taxon>
        <taxon>Clostridia</taxon>
        <taxon>Thermoanaerobacterales</taxon>
        <taxon>Thermoanaerobacterales Family IV. Incertae Sedis</taxon>
        <taxon>Mahella</taxon>
    </lineage>
</organism>
<comment type="catalytic activity">
    <reaction evidence="7">
        <text>(2E)-4-hydroxy-3-methylbut-2-enyl diphosphate + oxidized [flavodoxin] + H2O + 2 H(+) = 2-C-methyl-D-erythritol 2,4-cyclic diphosphate + reduced [flavodoxin]</text>
        <dbReference type="Rhea" id="RHEA:43604"/>
        <dbReference type="Rhea" id="RHEA-COMP:10622"/>
        <dbReference type="Rhea" id="RHEA-COMP:10623"/>
        <dbReference type="ChEBI" id="CHEBI:15377"/>
        <dbReference type="ChEBI" id="CHEBI:15378"/>
        <dbReference type="ChEBI" id="CHEBI:57618"/>
        <dbReference type="ChEBI" id="CHEBI:58210"/>
        <dbReference type="ChEBI" id="CHEBI:58483"/>
        <dbReference type="ChEBI" id="CHEBI:128753"/>
        <dbReference type="EC" id="1.17.7.3"/>
    </reaction>
</comment>
<dbReference type="InterPro" id="IPR011005">
    <property type="entry name" value="Dihydropteroate_synth-like_sf"/>
</dbReference>
<evidence type="ECO:0000256" key="7">
    <source>
        <dbReference type="HAMAP-Rule" id="MF_00159"/>
    </source>
</evidence>
<evidence type="ECO:0000256" key="6">
    <source>
        <dbReference type="ARBA" id="ARBA00023229"/>
    </source>
</evidence>
<dbReference type="NCBIfam" id="NF001540">
    <property type="entry name" value="PRK00366.1"/>
    <property type="match status" value="1"/>
</dbReference>
<dbReference type="NCBIfam" id="TIGR00612">
    <property type="entry name" value="ispG_gcpE"/>
    <property type="match status" value="1"/>
</dbReference>
<dbReference type="SUPFAM" id="SSF51717">
    <property type="entry name" value="Dihydropteroate synthetase-like"/>
    <property type="match status" value="1"/>
</dbReference>
<name>F4A1N1_MAHA5</name>
<comment type="function">
    <text evidence="7">Converts 2C-methyl-D-erythritol 2,4-cyclodiphosphate (ME-2,4cPP) into 1-hydroxy-2-methyl-2-(E)-butenyl 4-diphosphate.</text>
</comment>
<dbReference type="STRING" id="697281.Mahau_1905"/>
<evidence type="ECO:0000259" key="9">
    <source>
        <dbReference type="Pfam" id="PF26540"/>
    </source>
</evidence>
<keyword evidence="11" id="KW-1185">Reference proteome</keyword>
<feature type="binding site" evidence="7">
    <location>
        <position position="264"/>
    </location>
    <ligand>
        <name>[4Fe-4S] cluster</name>
        <dbReference type="ChEBI" id="CHEBI:49883"/>
    </ligand>
</feature>
<evidence type="ECO:0000313" key="10">
    <source>
        <dbReference type="EMBL" id="AEE97081.1"/>
    </source>
</evidence>
<accession>F4A1N1</accession>
<dbReference type="GO" id="GO:0051539">
    <property type="term" value="F:4 iron, 4 sulfur cluster binding"/>
    <property type="evidence" value="ECO:0007669"/>
    <property type="project" value="UniProtKB-UniRule"/>
</dbReference>
<dbReference type="InterPro" id="IPR045854">
    <property type="entry name" value="NO2/SO3_Rdtase_4Fe4S_sf"/>
</dbReference>
<dbReference type="InterPro" id="IPR058578">
    <property type="entry name" value="IspG_TIM"/>
</dbReference>
<dbReference type="PANTHER" id="PTHR30454">
    <property type="entry name" value="4-HYDROXY-3-METHYLBUT-2-EN-1-YL DIPHOSPHATE SYNTHASE"/>
    <property type="match status" value="1"/>
</dbReference>
<dbReference type="AlphaFoldDB" id="F4A1N1"/>
<gene>
    <name evidence="7" type="primary">ispG</name>
    <name evidence="10" type="ordered locus">Mahau_1905</name>
</gene>
<feature type="binding site" evidence="7">
    <location>
        <position position="299"/>
    </location>
    <ligand>
        <name>[4Fe-4S] cluster</name>
        <dbReference type="ChEBI" id="CHEBI:49883"/>
    </ligand>
</feature>
<dbReference type="UniPathway" id="UPA00056">
    <property type="reaction ID" value="UER00096"/>
</dbReference>